<proteinExistence type="predicted"/>
<evidence type="ECO:0000313" key="2">
    <source>
        <dbReference type="Proteomes" id="UP001178507"/>
    </source>
</evidence>
<protein>
    <submittedName>
        <fullName evidence="1">Uncharacterized protein</fullName>
    </submittedName>
</protein>
<comment type="caution">
    <text evidence="1">The sequence shown here is derived from an EMBL/GenBank/DDBJ whole genome shotgun (WGS) entry which is preliminary data.</text>
</comment>
<dbReference type="AlphaFoldDB" id="A0AA36HLT8"/>
<dbReference type="EMBL" id="CAUJNA010000084">
    <property type="protein sequence ID" value="CAJ1371524.1"/>
    <property type="molecule type" value="Genomic_DNA"/>
</dbReference>
<gene>
    <name evidence="1" type="ORF">EVOR1521_LOCUS1822</name>
</gene>
<name>A0AA36HLT8_9DINO</name>
<accession>A0AA36HLT8</accession>
<evidence type="ECO:0000313" key="1">
    <source>
        <dbReference type="EMBL" id="CAJ1371524.1"/>
    </source>
</evidence>
<organism evidence="1 2">
    <name type="scientific">Effrenium voratum</name>
    <dbReference type="NCBI Taxonomy" id="2562239"/>
    <lineage>
        <taxon>Eukaryota</taxon>
        <taxon>Sar</taxon>
        <taxon>Alveolata</taxon>
        <taxon>Dinophyceae</taxon>
        <taxon>Suessiales</taxon>
        <taxon>Symbiodiniaceae</taxon>
        <taxon>Effrenium</taxon>
    </lineage>
</organism>
<keyword evidence="2" id="KW-1185">Reference proteome</keyword>
<reference evidence="1" key="1">
    <citation type="submission" date="2023-08" db="EMBL/GenBank/DDBJ databases">
        <authorList>
            <person name="Chen Y."/>
            <person name="Shah S."/>
            <person name="Dougan E. K."/>
            <person name="Thang M."/>
            <person name="Chan C."/>
        </authorList>
    </citation>
    <scope>NUCLEOTIDE SEQUENCE</scope>
</reference>
<sequence>MTGTGLARGDPVLDVAYKWQVLSLEVGKRIFFRTENQVTFYMMACVIKEVPMNVRGTGAYNSAHFQDEFIQALKAWTANDHAVLLHNRPANMKVKPTAKSAMKVKPAAKSAMKAKPAMKVPAAMNAMN</sequence>
<dbReference type="Proteomes" id="UP001178507">
    <property type="component" value="Unassembled WGS sequence"/>
</dbReference>